<dbReference type="GO" id="GO:0003700">
    <property type="term" value="F:DNA-binding transcription factor activity"/>
    <property type="evidence" value="ECO:0007669"/>
    <property type="project" value="InterPro"/>
</dbReference>
<reference evidence="8 9" key="1">
    <citation type="submission" date="2017-07" db="EMBL/GenBank/DDBJ databases">
        <title>An improved, manually edited Actinidia chinensis var. chinensis (kiwifruit) genome highlights the challenges associated with draft genomes and gene prediction in plants.</title>
        <authorList>
            <person name="Pilkington S."/>
            <person name="Crowhurst R."/>
            <person name="Hilario E."/>
            <person name="Nardozza S."/>
            <person name="Fraser L."/>
            <person name="Peng Y."/>
            <person name="Gunaseelan K."/>
            <person name="Simpson R."/>
            <person name="Tahir J."/>
            <person name="Deroles S."/>
            <person name="Templeton K."/>
            <person name="Luo Z."/>
            <person name="Davy M."/>
            <person name="Cheng C."/>
            <person name="Mcneilage M."/>
            <person name="Scaglione D."/>
            <person name="Liu Y."/>
            <person name="Zhang Q."/>
            <person name="Datson P."/>
            <person name="De Silva N."/>
            <person name="Gardiner S."/>
            <person name="Bassett H."/>
            <person name="Chagne D."/>
            <person name="Mccallum J."/>
            <person name="Dzierzon H."/>
            <person name="Deng C."/>
            <person name="Wang Y.-Y."/>
            <person name="Barron N."/>
            <person name="Manako K."/>
            <person name="Bowen J."/>
            <person name="Foster T."/>
            <person name="Erridge Z."/>
            <person name="Tiffin H."/>
            <person name="Waite C."/>
            <person name="Davies K."/>
            <person name="Grierson E."/>
            <person name="Laing W."/>
            <person name="Kirk R."/>
            <person name="Chen X."/>
            <person name="Wood M."/>
            <person name="Montefiori M."/>
            <person name="Brummell D."/>
            <person name="Schwinn K."/>
            <person name="Catanach A."/>
            <person name="Fullerton C."/>
            <person name="Li D."/>
            <person name="Meiyalaghan S."/>
            <person name="Nieuwenhuizen N."/>
            <person name="Read N."/>
            <person name="Prakash R."/>
            <person name="Hunter D."/>
            <person name="Zhang H."/>
            <person name="Mckenzie M."/>
            <person name="Knabel M."/>
            <person name="Harris A."/>
            <person name="Allan A."/>
            <person name="Chen A."/>
            <person name="Janssen B."/>
            <person name="Plunkett B."/>
            <person name="Dwamena C."/>
            <person name="Voogd C."/>
            <person name="Leif D."/>
            <person name="Lafferty D."/>
            <person name="Souleyre E."/>
            <person name="Varkonyi-Gasic E."/>
            <person name="Gambi F."/>
            <person name="Hanley J."/>
            <person name="Yao J.-L."/>
            <person name="Cheung J."/>
            <person name="David K."/>
            <person name="Warren B."/>
            <person name="Marsh K."/>
            <person name="Snowden K."/>
            <person name="Lin-Wang K."/>
            <person name="Brian L."/>
            <person name="Martinez-Sanchez M."/>
            <person name="Wang M."/>
            <person name="Ileperuma N."/>
            <person name="Macnee N."/>
            <person name="Campin R."/>
            <person name="Mcatee P."/>
            <person name="Drummond R."/>
            <person name="Espley R."/>
            <person name="Ireland H."/>
            <person name="Wu R."/>
            <person name="Atkinson R."/>
            <person name="Karunairetnam S."/>
            <person name="Bulley S."/>
            <person name="Chunkath S."/>
            <person name="Hanley Z."/>
            <person name="Storey R."/>
            <person name="Thrimawithana A."/>
            <person name="Thomson S."/>
            <person name="David C."/>
            <person name="Testolin R."/>
        </authorList>
    </citation>
    <scope>NUCLEOTIDE SEQUENCE [LARGE SCALE GENOMIC DNA]</scope>
    <source>
        <strain evidence="9">cv. Red5</strain>
        <tissue evidence="8">Young leaf</tissue>
    </source>
</reference>
<dbReference type="FunCoup" id="A0A2R6P3S0">
    <property type="interactions" value="1241"/>
</dbReference>
<evidence type="ECO:0000259" key="7">
    <source>
        <dbReference type="PROSITE" id="PS51032"/>
    </source>
</evidence>
<dbReference type="SMART" id="SM00380">
    <property type="entry name" value="AP2"/>
    <property type="match status" value="1"/>
</dbReference>
<reference evidence="9" key="2">
    <citation type="journal article" date="2018" name="BMC Genomics">
        <title>A manually annotated Actinidia chinensis var. chinensis (kiwifruit) genome highlights the challenges associated with draft genomes and gene prediction in plants.</title>
        <authorList>
            <person name="Pilkington S.M."/>
            <person name="Crowhurst R."/>
            <person name="Hilario E."/>
            <person name="Nardozza S."/>
            <person name="Fraser L."/>
            <person name="Peng Y."/>
            <person name="Gunaseelan K."/>
            <person name="Simpson R."/>
            <person name="Tahir J."/>
            <person name="Deroles S.C."/>
            <person name="Templeton K."/>
            <person name="Luo Z."/>
            <person name="Davy M."/>
            <person name="Cheng C."/>
            <person name="McNeilage M."/>
            <person name="Scaglione D."/>
            <person name="Liu Y."/>
            <person name="Zhang Q."/>
            <person name="Datson P."/>
            <person name="De Silva N."/>
            <person name="Gardiner S.E."/>
            <person name="Bassett H."/>
            <person name="Chagne D."/>
            <person name="McCallum J."/>
            <person name="Dzierzon H."/>
            <person name="Deng C."/>
            <person name="Wang Y.Y."/>
            <person name="Barron L."/>
            <person name="Manako K."/>
            <person name="Bowen J."/>
            <person name="Foster T.M."/>
            <person name="Erridge Z.A."/>
            <person name="Tiffin H."/>
            <person name="Waite C.N."/>
            <person name="Davies K.M."/>
            <person name="Grierson E.P."/>
            <person name="Laing W.A."/>
            <person name="Kirk R."/>
            <person name="Chen X."/>
            <person name="Wood M."/>
            <person name="Montefiori M."/>
            <person name="Brummell D.A."/>
            <person name="Schwinn K.E."/>
            <person name="Catanach A."/>
            <person name="Fullerton C."/>
            <person name="Li D."/>
            <person name="Meiyalaghan S."/>
            <person name="Nieuwenhuizen N."/>
            <person name="Read N."/>
            <person name="Prakash R."/>
            <person name="Hunter D."/>
            <person name="Zhang H."/>
            <person name="McKenzie M."/>
            <person name="Knabel M."/>
            <person name="Harris A."/>
            <person name="Allan A.C."/>
            <person name="Gleave A."/>
            <person name="Chen A."/>
            <person name="Janssen B.J."/>
            <person name="Plunkett B."/>
            <person name="Ampomah-Dwamena C."/>
            <person name="Voogd C."/>
            <person name="Leif D."/>
            <person name="Lafferty D."/>
            <person name="Souleyre E.J.F."/>
            <person name="Varkonyi-Gasic E."/>
            <person name="Gambi F."/>
            <person name="Hanley J."/>
            <person name="Yao J.L."/>
            <person name="Cheung J."/>
            <person name="David K.M."/>
            <person name="Warren B."/>
            <person name="Marsh K."/>
            <person name="Snowden K.C."/>
            <person name="Lin-Wang K."/>
            <person name="Brian L."/>
            <person name="Martinez-Sanchez M."/>
            <person name="Wang M."/>
            <person name="Ileperuma N."/>
            <person name="Macnee N."/>
            <person name="Campin R."/>
            <person name="McAtee P."/>
            <person name="Drummond R.S.M."/>
            <person name="Espley R.V."/>
            <person name="Ireland H.S."/>
            <person name="Wu R."/>
            <person name="Atkinson R.G."/>
            <person name="Karunairetnam S."/>
            <person name="Bulley S."/>
            <person name="Chunkath S."/>
            <person name="Hanley Z."/>
            <person name="Storey R."/>
            <person name="Thrimawithana A.H."/>
            <person name="Thomson S."/>
            <person name="David C."/>
            <person name="Testolin R."/>
            <person name="Huang H."/>
            <person name="Hellens R.P."/>
            <person name="Schaffer R.J."/>
        </authorList>
    </citation>
    <scope>NUCLEOTIDE SEQUENCE [LARGE SCALE GENOMIC DNA]</scope>
    <source>
        <strain evidence="9">cv. Red5</strain>
    </source>
</reference>
<sequence>MSEPPPNQRNIFKKPKKKPVCAEESTRKMKKIRLSFSDPYATESSDDERSGFEPKRIVREINLPVGVLNLPKPPESESSCQDSNNGEPPPHRKRVSPKFPSSKIPGVRQRKRDRWAAETRDPVSGKRLWLGTFNSPEEASKAIERKKLEFAAMAGDKSCYNSFSMAVSEYSETSSHSSPPSVLESDSVASQSDAKYSETVKDVGVDTNLGEKKVIDSVELDFGMELDSLFLGDFDDVLGDFFGLDDLQFCGFEDGEQSDLPDFDFELGSEELAWIGEAINIAYP</sequence>
<evidence type="ECO:0000256" key="3">
    <source>
        <dbReference type="ARBA" id="ARBA00023125"/>
    </source>
</evidence>
<evidence type="ECO:0000256" key="2">
    <source>
        <dbReference type="ARBA" id="ARBA00023015"/>
    </source>
</evidence>
<name>A0A2R6P3S0_ACTCC</name>
<feature type="domain" description="AP2/ERF" evidence="7">
    <location>
        <begin position="103"/>
        <end position="164"/>
    </location>
</feature>
<evidence type="ECO:0000313" key="9">
    <source>
        <dbReference type="Proteomes" id="UP000241394"/>
    </source>
</evidence>
<dbReference type="GO" id="GO:0005634">
    <property type="term" value="C:nucleus"/>
    <property type="evidence" value="ECO:0007669"/>
    <property type="project" value="UniProtKB-SubCell"/>
</dbReference>
<evidence type="ECO:0000313" key="8">
    <source>
        <dbReference type="EMBL" id="PSR84935.1"/>
    </source>
</evidence>
<evidence type="ECO:0000256" key="4">
    <source>
        <dbReference type="ARBA" id="ARBA00023163"/>
    </source>
</evidence>
<dbReference type="InterPro" id="IPR036955">
    <property type="entry name" value="AP2/ERF_dom_sf"/>
</dbReference>
<dbReference type="PANTHER" id="PTHR31194:SF62">
    <property type="entry name" value="ETHYLENE-RESPONSIVE TRANSCRIPTION FACTOR ERF118"/>
    <property type="match status" value="1"/>
</dbReference>
<feature type="region of interest" description="Disordered" evidence="6">
    <location>
        <begin position="1"/>
        <end position="55"/>
    </location>
</feature>
<dbReference type="Proteomes" id="UP000241394">
    <property type="component" value="Chromosome LG29"/>
</dbReference>
<evidence type="ECO:0000256" key="1">
    <source>
        <dbReference type="ARBA" id="ARBA00004123"/>
    </source>
</evidence>
<dbReference type="PIRSF" id="PIRSF038123">
    <property type="entry name" value="PTI6"/>
    <property type="match status" value="1"/>
</dbReference>
<dbReference type="InParanoid" id="A0A2R6P3S0"/>
<dbReference type="OMA" id="HRKQTMN"/>
<keyword evidence="3" id="KW-0238">DNA-binding</keyword>
<evidence type="ECO:0000256" key="5">
    <source>
        <dbReference type="ARBA" id="ARBA00023242"/>
    </source>
</evidence>
<feature type="compositionally biased region" description="Polar residues" evidence="6">
    <location>
        <begin position="76"/>
        <end position="86"/>
    </location>
</feature>
<dbReference type="SUPFAM" id="SSF54171">
    <property type="entry name" value="DNA-binding domain"/>
    <property type="match status" value="1"/>
</dbReference>
<dbReference type="InterPro" id="IPR001471">
    <property type="entry name" value="AP2/ERF_dom"/>
</dbReference>
<dbReference type="OrthoDB" id="1917565at2759"/>
<keyword evidence="9" id="KW-1185">Reference proteome</keyword>
<dbReference type="InterPro" id="IPR016177">
    <property type="entry name" value="DNA-bd_dom_sf"/>
</dbReference>
<dbReference type="Pfam" id="PF00847">
    <property type="entry name" value="AP2"/>
    <property type="match status" value="1"/>
</dbReference>
<gene>
    <name evidence="8" type="ORF">CEY00_Acc32910</name>
</gene>
<comment type="subcellular location">
    <subcellularLocation>
        <location evidence="1">Nucleus</location>
    </subcellularLocation>
</comment>
<evidence type="ECO:0000256" key="6">
    <source>
        <dbReference type="SAM" id="MobiDB-lite"/>
    </source>
</evidence>
<dbReference type="GO" id="GO:0003677">
    <property type="term" value="F:DNA binding"/>
    <property type="evidence" value="ECO:0007669"/>
    <property type="project" value="UniProtKB-KW"/>
</dbReference>
<dbReference type="PANTHER" id="PTHR31194">
    <property type="entry name" value="SHN SHINE , DNA BINDING / TRANSCRIPTION FACTOR"/>
    <property type="match status" value="1"/>
</dbReference>
<feature type="region of interest" description="Disordered" evidence="6">
    <location>
        <begin position="67"/>
        <end position="122"/>
    </location>
</feature>
<dbReference type="PROSITE" id="PS51032">
    <property type="entry name" value="AP2_ERF"/>
    <property type="match status" value="1"/>
</dbReference>
<dbReference type="AlphaFoldDB" id="A0A2R6P3S0"/>
<keyword evidence="5" id="KW-0539">Nucleus</keyword>
<dbReference type="STRING" id="1590841.A0A2R6P3S0"/>
<proteinExistence type="predicted"/>
<dbReference type="Gene3D" id="3.30.730.10">
    <property type="entry name" value="AP2/ERF domain"/>
    <property type="match status" value="1"/>
</dbReference>
<dbReference type="CDD" id="cd00018">
    <property type="entry name" value="AP2"/>
    <property type="match status" value="1"/>
</dbReference>
<keyword evidence="2" id="KW-0805">Transcription regulation</keyword>
<keyword evidence="4" id="KW-0804">Transcription</keyword>
<comment type="caution">
    <text evidence="8">The sequence shown here is derived from an EMBL/GenBank/DDBJ whole genome shotgun (WGS) entry which is preliminary data.</text>
</comment>
<dbReference type="InterPro" id="IPR050913">
    <property type="entry name" value="AP2/ERF_ERF"/>
</dbReference>
<dbReference type="Gramene" id="PSR84935">
    <property type="protein sequence ID" value="PSR84935"/>
    <property type="gene ID" value="CEY00_Acc32910"/>
</dbReference>
<accession>A0A2R6P3S0</accession>
<organism evidence="8 9">
    <name type="scientific">Actinidia chinensis var. chinensis</name>
    <name type="common">Chinese soft-hair kiwi</name>
    <dbReference type="NCBI Taxonomy" id="1590841"/>
    <lineage>
        <taxon>Eukaryota</taxon>
        <taxon>Viridiplantae</taxon>
        <taxon>Streptophyta</taxon>
        <taxon>Embryophyta</taxon>
        <taxon>Tracheophyta</taxon>
        <taxon>Spermatophyta</taxon>
        <taxon>Magnoliopsida</taxon>
        <taxon>eudicotyledons</taxon>
        <taxon>Gunneridae</taxon>
        <taxon>Pentapetalae</taxon>
        <taxon>asterids</taxon>
        <taxon>Ericales</taxon>
        <taxon>Actinidiaceae</taxon>
        <taxon>Actinidia</taxon>
    </lineage>
</organism>
<dbReference type="EMBL" id="NKQK01000029">
    <property type="protein sequence ID" value="PSR84935.1"/>
    <property type="molecule type" value="Genomic_DNA"/>
</dbReference>
<protein>
    <submittedName>
        <fullName evidence="8">Ethylene-responsive transcription factor</fullName>
    </submittedName>
</protein>